<evidence type="ECO:0000259" key="2">
    <source>
        <dbReference type="PROSITE" id="PS50982"/>
    </source>
</evidence>
<feature type="region of interest" description="Disordered" evidence="1">
    <location>
        <begin position="366"/>
        <end position="403"/>
    </location>
</feature>
<dbReference type="CDD" id="cd00122">
    <property type="entry name" value="MBD"/>
    <property type="match status" value="1"/>
</dbReference>
<dbReference type="PROSITE" id="PS50982">
    <property type="entry name" value="MBD"/>
    <property type="match status" value="1"/>
</dbReference>
<organism evidence="3 4">
    <name type="scientific">Drosophila busckii</name>
    <name type="common">Fruit fly</name>
    <dbReference type="NCBI Taxonomy" id="30019"/>
    <lineage>
        <taxon>Eukaryota</taxon>
        <taxon>Metazoa</taxon>
        <taxon>Ecdysozoa</taxon>
        <taxon>Arthropoda</taxon>
        <taxon>Hexapoda</taxon>
        <taxon>Insecta</taxon>
        <taxon>Pterygota</taxon>
        <taxon>Neoptera</taxon>
        <taxon>Endopterygota</taxon>
        <taxon>Diptera</taxon>
        <taxon>Brachycera</taxon>
        <taxon>Muscomorpha</taxon>
        <taxon>Ephydroidea</taxon>
        <taxon>Drosophilidae</taxon>
        <taxon>Drosophila</taxon>
    </lineage>
</organism>
<dbReference type="Gene3D" id="1.20.1280.50">
    <property type="match status" value="1"/>
</dbReference>
<dbReference type="SUPFAM" id="SSF52047">
    <property type="entry name" value="RNI-like"/>
    <property type="match status" value="1"/>
</dbReference>
<keyword evidence="4" id="KW-1185">Reference proteome</keyword>
<gene>
    <name evidence="3" type="ORF">Dbus_chrXg590</name>
</gene>
<dbReference type="PANTHER" id="PTHR15739:SF5">
    <property type="entry name" value="LD23158P"/>
    <property type="match status" value="1"/>
</dbReference>
<dbReference type="STRING" id="30019.A0A0M4EM60"/>
<dbReference type="InterPro" id="IPR036047">
    <property type="entry name" value="F-box-like_dom_sf"/>
</dbReference>
<dbReference type="SUPFAM" id="SSF54171">
    <property type="entry name" value="DNA-binding domain"/>
    <property type="match status" value="1"/>
</dbReference>
<dbReference type="OrthoDB" id="61560at2759"/>
<dbReference type="SUPFAM" id="SSF81383">
    <property type="entry name" value="F-box domain"/>
    <property type="match status" value="1"/>
</dbReference>
<dbReference type="InterPro" id="IPR016177">
    <property type="entry name" value="DNA-bd_dom_sf"/>
</dbReference>
<dbReference type="InterPro" id="IPR052283">
    <property type="entry name" value="GenomicStab_NeuMorph_Reg"/>
</dbReference>
<dbReference type="PANTHER" id="PTHR15739">
    <property type="entry name" value="ZINC FINGER PROTEIN"/>
    <property type="match status" value="1"/>
</dbReference>
<dbReference type="EMBL" id="CP012528">
    <property type="protein sequence ID" value="ALC48734.1"/>
    <property type="molecule type" value="Genomic_DNA"/>
</dbReference>
<dbReference type="Pfam" id="PF00646">
    <property type="entry name" value="F-box"/>
    <property type="match status" value="1"/>
</dbReference>
<dbReference type="OMA" id="CPVMVVE"/>
<evidence type="ECO:0000256" key="1">
    <source>
        <dbReference type="SAM" id="MobiDB-lite"/>
    </source>
</evidence>
<feature type="region of interest" description="Disordered" evidence="1">
    <location>
        <begin position="454"/>
        <end position="487"/>
    </location>
</feature>
<feature type="compositionally biased region" description="Low complexity" evidence="1">
    <location>
        <begin position="13"/>
        <end position="26"/>
    </location>
</feature>
<feature type="region of interest" description="Disordered" evidence="1">
    <location>
        <begin position="1"/>
        <end position="26"/>
    </location>
</feature>
<feature type="region of interest" description="Disordered" evidence="1">
    <location>
        <begin position="253"/>
        <end position="354"/>
    </location>
</feature>
<feature type="compositionally biased region" description="Polar residues" evidence="1">
    <location>
        <begin position="311"/>
        <end position="325"/>
    </location>
</feature>
<feature type="compositionally biased region" description="Pro residues" evidence="1">
    <location>
        <begin position="276"/>
        <end position="290"/>
    </location>
</feature>
<evidence type="ECO:0000313" key="3">
    <source>
        <dbReference type="EMBL" id="ALC48734.1"/>
    </source>
</evidence>
<feature type="domain" description="MBD" evidence="2">
    <location>
        <begin position="173"/>
        <end position="242"/>
    </location>
</feature>
<name>A0A0M4EM60_DROBS</name>
<dbReference type="Pfam" id="PF01429">
    <property type="entry name" value="MBD"/>
    <property type="match status" value="1"/>
</dbReference>
<dbReference type="Gene3D" id="3.80.10.10">
    <property type="entry name" value="Ribonuclease Inhibitor"/>
    <property type="match status" value="1"/>
</dbReference>
<dbReference type="AlphaFoldDB" id="A0A0M4EM60"/>
<evidence type="ECO:0000313" key="4">
    <source>
        <dbReference type="Proteomes" id="UP000494163"/>
    </source>
</evidence>
<protein>
    <submittedName>
        <fullName evidence="3">CG2247</fullName>
    </submittedName>
</protein>
<accession>A0A0M4EM60</accession>
<feature type="compositionally biased region" description="Low complexity" evidence="1">
    <location>
        <begin position="366"/>
        <end position="380"/>
    </location>
</feature>
<dbReference type="GO" id="GO:0003677">
    <property type="term" value="F:DNA binding"/>
    <property type="evidence" value="ECO:0007669"/>
    <property type="project" value="InterPro"/>
</dbReference>
<dbReference type="Proteomes" id="UP000494163">
    <property type="component" value="Chromosome X"/>
</dbReference>
<proteinExistence type="predicted"/>
<dbReference type="SMART" id="SM00391">
    <property type="entry name" value="MBD"/>
    <property type="match status" value="1"/>
</dbReference>
<dbReference type="Gene3D" id="3.30.890.10">
    <property type="entry name" value="Methyl-cpg-binding Protein 2, Chain A"/>
    <property type="match status" value="1"/>
</dbReference>
<dbReference type="InterPro" id="IPR032675">
    <property type="entry name" value="LRR_dom_sf"/>
</dbReference>
<dbReference type="InterPro" id="IPR001810">
    <property type="entry name" value="F-box_dom"/>
</dbReference>
<feature type="region of interest" description="Disordered" evidence="1">
    <location>
        <begin position="48"/>
        <end position="97"/>
    </location>
</feature>
<sequence length="1029" mass="112876">MSLSGKPNDKQNNENSSSASARAQAVSMAANDFDASFKLNDIMAMEDASNASTNSNSGRLSARLSRKRSLTSPSPSEPEWLPHFKRNRRLNQTGSGRLLQRSQSLYIPLEEEPTRRITRSQSLILAAARQVADERSRSASLCLPPMTAPMAWPPVKATPNRSRSRSVAAVKLPATDEFYCLPFKYGWKRELVMRSSATSNRQRCDVIFTSPGGKKLRSREDIIPLLEGDLCIDNFCFQRQLQQVGEKFETLRQAQPATMRRKSQAANKQLAAPTPALTPAPAPAPMPTPAPIQTTSTGPGPAELSRPLSATPATSATPVGTSSPSPGLVSGKRVPKPKVPKGASPPPEGWTPTMAVKGNARVLAASNGNASSSSSTGGNSTRKRKSSKTPTASPGVVAAGRSAAGTEKPIICVKCQQLKDKQQAYQVGSGTANNYICKRCVKPPNNKLPTKMAPLTNGNSVKKPVEQQQQQQPIKPKNANAKRKSEELQNGDVGGHLIEIGGQIELPGALPPDQLLSEDSAAAAAAAAAALGAVGTKRAAPRKLITPRPQEVVVINGRKALSVAIDPPRPRYQVIPRAAALELMEKHCANATANCKRHNEKDRLQGLVDTLAAGHLSCQLITAVMKTLDLHDRVRMSRVCETWAMIGRERSVWRTLRLRNTRITNWIFCLRDMSRYRTRELDMMGVHMDNPKQRLEGDLRVLKSLRILRTDATEADFIQLVIKRLQRLLELRTTCTSRSLSLAHLDKLQELQVLRIRMMDPKANLLSLQPLQKLQHLRELSLRGISNMMQWDWVHLESLPQLETLVLGSCRGMNTSTFGEQVLPSLKRLRNLRLENHHTVRSFSITDIMHGLATSQTVQRLELINVNVDAEFSRQLGACKSVHELLLMPNYHNNTAYMMHYIMQAINENSEQLQLRVFRLGLTLQLLSVTRALVVSLDRDCVPVALPIPGVPENDILNDSEEQIAYLPVDRLESILHHMMPQAWLTVAKVSQSETTNLKFLTAATAAGVNENVAAAAGQGSNAPKSASV</sequence>
<dbReference type="InterPro" id="IPR001739">
    <property type="entry name" value="Methyl_CpG_DNA-bd"/>
</dbReference>
<reference evidence="3 4" key="1">
    <citation type="submission" date="2015-08" db="EMBL/GenBank/DDBJ databases">
        <title>Ancestral chromatin configuration constrains chromatin evolution on differentiating sex chromosomes in Drosophila.</title>
        <authorList>
            <person name="Zhou Q."/>
            <person name="Bachtrog D."/>
        </authorList>
    </citation>
    <scope>NUCLEOTIDE SEQUENCE [LARGE SCALE GENOMIC DNA]</scope>
    <source>
        <tissue evidence="3">Whole larvae</tissue>
    </source>
</reference>